<dbReference type="EMBL" id="CAJVCH010562878">
    <property type="protein sequence ID" value="CAG7831966.1"/>
    <property type="molecule type" value="Genomic_DNA"/>
</dbReference>
<keyword evidence="2" id="KW-1185">Reference proteome</keyword>
<evidence type="ECO:0000313" key="1">
    <source>
        <dbReference type="EMBL" id="CAG7831966.1"/>
    </source>
</evidence>
<gene>
    <name evidence="1" type="ORF">AFUS01_LOCUS41682</name>
</gene>
<comment type="caution">
    <text evidence="1">The sequence shown here is derived from an EMBL/GenBank/DDBJ whole genome shotgun (WGS) entry which is preliminary data.</text>
</comment>
<sequence length="41" mass="4470">MLTCRLWTVVSMKAFTFLGIVVALSTAKTPCQPRDFGHGSV</sequence>
<feature type="non-terminal residue" evidence="1">
    <location>
        <position position="1"/>
    </location>
</feature>
<accession>A0A8J2M1Y5</accession>
<dbReference type="Proteomes" id="UP000708208">
    <property type="component" value="Unassembled WGS sequence"/>
</dbReference>
<organism evidence="1 2">
    <name type="scientific">Allacma fusca</name>
    <dbReference type="NCBI Taxonomy" id="39272"/>
    <lineage>
        <taxon>Eukaryota</taxon>
        <taxon>Metazoa</taxon>
        <taxon>Ecdysozoa</taxon>
        <taxon>Arthropoda</taxon>
        <taxon>Hexapoda</taxon>
        <taxon>Collembola</taxon>
        <taxon>Symphypleona</taxon>
        <taxon>Sminthuridae</taxon>
        <taxon>Allacma</taxon>
    </lineage>
</organism>
<reference evidence="1" key="1">
    <citation type="submission" date="2021-06" db="EMBL/GenBank/DDBJ databases">
        <authorList>
            <person name="Hodson N. C."/>
            <person name="Mongue J. A."/>
            <person name="Jaron S. K."/>
        </authorList>
    </citation>
    <scope>NUCLEOTIDE SEQUENCE</scope>
</reference>
<name>A0A8J2M1Y5_9HEXA</name>
<protein>
    <submittedName>
        <fullName evidence="1">Uncharacterized protein</fullName>
    </submittedName>
</protein>
<proteinExistence type="predicted"/>
<dbReference type="AlphaFoldDB" id="A0A8J2M1Y5"/>
<evidence type="ECO:0000313" key="2">
    <source>
        <dbReference type="Proteomes" id="UP000708208"/>
    </source>
</evidence>